<dbReference type="AlphaFoldDB" id="A0A8S9RJB6"/>
<proteinExistence type="predicted"/>
<name>A0A8S9RJB6_BRACR</name>
<evidence type="ECO:0000313" key="3">
    <source>
        <dbReference type="EMBL" id="KAF3572889.1"/>
    </source>
</evidence>
<evidence type="ECO:0000256" key="1">
    <source>
        <dbReference type="SAM" id="MobiDB-lite"/>
    </source>
</evidence>
<gene>
    <name evidence="3" type="ORF">F2Q69_00061646</name>
</gene>
<dbReference type="GO" id="GO:0003824">
    <property type="term" value="F:catalytic activity"/>
    <property type="evidence" value="ECO:0007669"/>
    <property type="project" value="InterPro"/>
</dbReference>
<dbReference type="Gene3D" id="3.60.10.10">
    <property type="entry name" value="Endonuclease/exonuclease/phosphatase"/>
    <property type="match status" value="1"/>
</dbReference>
<dbReference type="PANTHER" id="PTHR33710">
    <property type="entry name" value="BNAC02G09200D PROTEIN"/>
    <property type="match status" value="1"/>
</dbReference>
<dbReference type="Proteomes" id="UP000712600">
    <property type="component" value="Unassembled WGS sequence"/>
</dbReference>
<dbReference type="InterPro" id="IPR036691">
    <property type="entry name" value="Endo/exonu/phosph_ase_sf"/>
</dbReference>
<dbReference type="PANTHER" id="PTHR33710:SF86">
    <property type="entry name" value="VIRAL MOVEMENT PROTEIN"/>
    <property type="match status" value="1"/>
</dbReference>
<dbReference type="Pfam" id="PF03372">
    <property type="entry name" value="Exo_endo_phos"/>
    <property type="match status" value="1"/>
</dbReference>
<protein>
    <recommendedName>
        <fullName evidence="2">Endonuclease/exonuclease/phosphatase domain-containing protein</fullName>
    </recommendedName>
</protein>
<evidence type="ECO:0000259" key="2">
    <source>
        <dbReference type="Pfam" id="PF03372"/>
    </source>
</evidence>
<organism evidence="3 4">
    <name type="scientific">Brassica cretica</name>
    <name type="common">Mustard</name>
    <dbReference type="NCBI Taxonomy" id="69181"/>
    <lineage>
        <taxon>Eukaryota</taxon>
        <taxon>Viridiplantae</taxon>
        <taxon>Streptophyta</taxon>
        <taxon>Embryophyta</taxon>
        <taxon>Tracheophyta</taxon>
        <taxon>Spermatophyta</taxon>
        <taxon>Magnoliopsida</taxon>
        <taxon>eudicotyledons</taxon>
        <taxon>Gunneridae</taxon>
        <taxon>Pentapetalae</taxon>
        <taxon>rosids</taxon>
        <taxon>malvids</taxon>
        <taxon>Brassicales</taxon>
        <taxon>Brassicaceae</taxon>
        <taxon>Brassiceae</taxon>
        <taxon>Brassica</taxon>
    </lineage>
</organism>
<comment type="caution">
    <text evidence="3">The sequence shown here is derived from an EMBL/GenBank/DDBJ whole genome shotgun (WGS) entry which is preliminary data.</text>
</comment>
<feature type="domain" description="Endonuclease/exonuclease/phosphatase" evidence="2">
    <location>
        <begin position="392"/>
        <end position="560"/>
    </location>
</feature>
<dbReference type="SUPFAM" id="SSF56219">
    <property type="entry name" value="DNase I-like"/>
    <property type="match status" value="1"/>
</dbReference>
<evidence type="ECO:0000313" key="4">
    <source>
        <dbReference type="Proteomes" id="UP000712600"/>
    </source>
</evidence>
<accession>A0A8S9RJB6</accession>
<feature type="region of interest" description="Disordered" evidence="1">
    <location>
        <begin position="188"/>
        <end position="207"/>
    </location>
</feature>
<sequence length="698" mass="76721">MPMDYNVSVLSSPPVGLTPGRRPSLFFPVISILASIIPKKLNHRSAFSISSKIAKFVDPAASASKAKKKAKSAATIAGSILSDGVASGSKVPPCCPPALAKSVSSGAAQPEALFNPTIEGAPVPKFNSSSIMVEASLAGYSAPASSLISLPPVSATTGSPISVVATMDVSTAPPLLIGAPCKASHLQIDPTSAPEGSQEVPVPPPPSRSYASVLKNSAELIALGSPSEHVSGVPFVLIPDENIEAAKEEFKNFIYACFHGDVPLMGRIIGVVNAVFSSEVTMNLSDDAAFSTPSKKKIFHSGSATKYQGLSGSIQFGNCSNSFDVLTDEKVVEDSFFVVGLNSATRHTMTKDWINIHRPLFGAFLETHILENNSDRVLRAIPPGWKFFVNYQSNASGRIILVWDPRVTVFIYHESAQSVTCGVVIPADNLSITVFFVYAFNDLDDRSPLWDSLVDIQATTPVSRYPWAIVGDFNQILRVSHHSNHISDRVDTSGIEEINLSPQDAEFFEAQVKGLPFTWTNNQDDNPISTRIDHAFINQHWSSSFLESYAEFLEPSQSDHAPCLFHLPSYRRWVCKPFKFFPHVIYHSEYSQLVSSAWNCNLITGTDQFKLVRSLKMLKVVLRRLNKRNFSGISLRFKDQKFIVDGLQRSLLTLPDSATAREEHIQRQKLNVLLTAEEKYYRQRSRVRWKGYLHYGRA</sequence>
<dbReference type="EMBL" id="QGKX02000095">
    <property type="protein sequence ID" value="KAF3572889.1"/>
    <property type="molecule type" value="Genomic_DNA"/>
</dbReference>
<dbReference type="InterPro" id="IPR005135">
    <property type="entry name" value="Endo/exonuclease/phosphatase"/>
</dbReference>
<reference evidence="3" key="1">
    <citation type="submission" date="2019-12" db="EMBL/GenBank/DDBJ databases">
        <title>Genome sequencing and annotation of Brassica cretica.</title>
        <authorList>
            <person name="Studholme D.J."/>
            <person name="Sarris P."/>
        </authorList>
    </citation>
    <scope>NUCLEOTIDE SEQUENCE</scope>
    <source>
        <strain evidence="3">PFS-109/04</strain>
        <tissue evidence="3">Leaf</tissue>
    </source>
</reference>